<accession>A0A0F9BD30</accession>
<dbReference type="AlphaFoldDB" id="A0A0F9BD30"/>
<protein>
    <submittedName>
        <fullName evidence="1">Uncharacterized protein</fullName>
    </submittedName>
</protein>
<dbReference type="EMBL" id="LAZR01038344">
    <property type="protein sequence ID" value="KKL19809.1"/>
    <property type="molecule type" value="Genomic_DNA"/>
</dbReference>
<comment type="caution">
    <text evidence="1">The sequence shown here is derived from an EMBL/GenBank/DDBJ whole genome shotgun (WGS) entry which is preliminary data.</text>
</comment>
<evidence type="ECO:0000313" key="1">
    <source>
        <dbReference type="EMBL" id="KKL19809.1"/>
    </source>
</evidence>
<organism evidence="1">
    <name type="scientific">marine sediment metagenome</name>
    <dbReference type="NCBI Taxonomy" id="412755"/>
    <lineage>
        <taxon>unclassified sequences</taxon>
        <taxon>metagenomes</taxon>
        <taxon>ecological metagenomes</taxon>
    </lineage>
</organism>
<reference evidence="1" key="1">
    <citation type="journal article" date="2015" name="Nature">
        <title>Complex archaea that bridge the gap between prokaryotes and eukaryotes.</title>
        <authorList>
            <person name="Spang A."/>
            <person name="Saw J.H."/>
            <person name="Jorgensen S.L."/>
            <person name="Zaremba-Niedzwiedzka K."/>
            <person name="Martijn J."/>
            <person name="Lind A.E."/>
            <person name="van Eijk R."/>
            <person name="Schleper C."/>
            <person name="Guy L."/>
            <person name="Ettema T.J."/>
        </authorList>
    </citation>
    <scope>NUCLEOTIDE SEQUENCE</scope>
</reference>
<name>A0A0F9BD30_9ZZZZ</name>
<sequence length="194" mass="22652">MKAPIALVNSLRQFDKALRVRWSDALCKFAIDRKHGSVGDNAKVLWYMHGIWASLQGELRETPWDVELDGRVRLAWDEFTARREGYQIILYLDSKALNWPNLIMDELAQVDIRRHGGAFGYWKKQLEERERKERIDKARNDEILQDKLEEGYDRMKAGKKDWYAGGEAFGYKIPVRHAPVRRSRPGVIEVPVVD</sequence>
<proteinExistence type="predicted"/>
<gene>
    <name evidence="1" type="ORF">LCGC14_2461750</name>
</gene>